<feature type="domain" description="FAT" evidence="14">
    <location>
        <begin position="1856"/>
        <end position="2345"/>
    </location>
</feature>
<proteinExistence type="inferred from homology"/>
<dbReference type="CDD" id="cd05171">
    <property type="entry name" value="PIKKc_ATM"/>
    <property type="match status" value="1"/>
</dbReference>
<dbReference type="EC" id="2.7.11.1" evidence="3 12"/>
<reference evidence="17" key="1">
    <citation type="submission" date="2025-08" db="UniProtKB">
        <authorList>
            <consortium name="RefSeq"/>
        </authorList>
    </citation>
    <scope>IDENTIFICATION</scope>
</reference>
<evidence type="ECO:0000256" key="6">
    <source>
        <dbReference type="ARBA" id="ARBA00022741"/>
    </source>
</evidence>
<dbReference type="Pfam" id="PF11640">
    <property type="entry name" value="TAN"/>
    <property type="match status" value="1"/>
</dbReference>
<evidence type="ECO:0000256" key="11">
    <source>
        <dbReference type="ARBA" id="ARBA00047899"/>
    </source>
</evidence>
<dbReference type="PANTHER" id="PTHR37079:SF4">
    <property type="entry name" value="SERINE_THREONINE-PROTEIN KINASE ATM"/>
    <property type="match status" value="1"/>
</dbReference>
<comment type="similarity">
    <text evidence="2 12">Belongs to the PI3/PI4-kinase family. ATM subfamily.</text>
</comment>
<comment type="subcellular location">
    <subcellularLocation>
        <location evidence="1 12">Nucleus</location>
    </subcellularLocation>
</comment>
<feature type="domain" description="FATC" evidence="15">
    <location>
        <begin position="2792"/>
        <end position="2824"/>
    </location>
</feature>
<dbReference type="PROSITE" id="PS50290">
    <property type="entry name" value="PI3_4_KINASE_3"/>
    <property type="match status" value="1"/>
</dbReference>
<protein>
    <recommendedName>
        <fullName evidence="3 12">non-specific serine/threonine protein kinase</fullName>
        <ecNumber evidence="3 12">2.7.11.1</ecNumber>
    </recommendedName>
</protein>
<evidence type="ECO:0000313" key="17">
    <source>
        <dbReference type="RefSeq" id="XP_023934790.2"/>
    </source>
</evidence>
<dbReference type="Proteomes" id="UP001652582">
    <property type="component" value="Chromosome 14"/>
</dbReference>
<dbReference type="SUPFAM" id="SSF56112">
    <property type="entry name" value="Protein kinase-like (PK-like)"/>
    <property type="match status" value="1"/>
</dbReference>
<dbReference type="PROSITE" id="PS51189">
    <property type="entry name" value="FAT"/>
    <property type="match status" value="1"/>
</dbReference>
<dbReference type="Gene3D" id="1.10.1070.11">
    <property type="entry name" value="Phosphatidylinositol 3-/4-kinase, catalytic domain"/>
    <property type="match status" value="1"/>
</dbReference>
<sequence length="2824" mass="321998">MSLELSVKETCSSLTSARATERKKSANTLKDFLTRNAVPALLTSNAKKRSGYNWNHVFGDINDFIMKETEKSDAKNFDTVTAPLCTSLLHLCVAGSNKGHAYIKCQSIMDACLHVLNNSPTRKAVGDAYLSLLYKHVFPVEHYLGFISPATWDNLLDVVMSACISNRTLDDLVKIRLLWYVIKHSLAYCQFTSTLRDSLAKIKKCCNIVLLDKKVQEFVIKIVTALLEALSMESRLTMCEFSESILPVLFKLYEPSMEEKKKSLLFKLFKTAISIHHPEGRLQNSSGTLAHNWDVWNKHLQSMVEIVCLEVNHVQKMRNQNELSTVKCDYFYHIAASAFYQIFNVPEKENDESVSSSAKKLRVSFNKNKSFSDLIEELRANPVPWVGIILMYVKYFGDSIPYAQNITLIGVLEKSISDNKKVMNWDQLGELTCLTIQNMIAHMNVGRGNCDIVISLWKTCVRNAAVTSASQKAIHSVLQVILQLVSLKYENVKPLLVSYIEKGMPFNDHSLNTLNCLFHKFYRKTCHTDVREKCFAWLKHGSITSINISNLYGFLLRLLSNDNLPLILNCDNVNHNSAYKVLFNTTDDSILYSEFEYKITQKAEMTNKSDLECFEVNSVMYHIISAHIEETLTDNIVQLRENNLKVIEYAKYLAIVVAFFDSLLKYKIKTRDEVKEMPLFIELQTALKFLYEALTHTIKSDAQIRDKVLLLKIVQDILIKEYDSIMNFEIRTHIGEDCFHCLNDIIKLEVNLEDDGIEEADTEFNMIGLKQNCIYVLAAYCRKITCYTDEVLKCILDRDLYRYTFNYEYAFQCIRILNESTVEQYPLELIFGLMQNMCKDMFRNPKVSRTLLEILSSMLDQIWSHNDDIIRQNCVIMIKSYLQRCSDNYYPPEVAALIYECLAKVIKLHAHDIDITNPFKRTLLEKIVEKSEHKIRLYCSHLLSVIGNNFHEDDIQYLFDNLLSIFVINVTENIDTVIRDEKVNRTVTVLHTFYVLGTTKKSEIHRIILKVLKFQNEKPMEDRMVKKVLNLLTEMVTDTNIEVYMNNNVLRVLHYWFKENSGFKDLPLHLFGFTDMNGLIEEHVNWLVPADILWSHNGIIENSNVLKYVREKRMKPTEDIIEKCFCNIIAICLPHIVIEKYKLEDEKYFSLRESANANRMFMLTRALLSNDRWSNLFVEHLGDIMLLTAAHVKDYVGASEIFGNHLAVNADQFTYSRRVFAAILKYFGELIDGDIMQYMCENQPLIILNILFKLWDNVLHENVLEFKILHLHAYVSFIENIPLGYRSDAILCNFACDSIAQGIKGSQSKEAVKMFVSALKIVITKVLTESPKSVDNIQISVLPKIVSILTIKTEQGFVSECSSMLKYLTEDMKNYLSGSVDVIDFVNFITEYKSEETYVGSCKIEFEHKLKTYTFNLSNPSYETLSRMCRYLKQNKELVKELYADINRNGFSEICKISLVHQVIHSLNKVLKEATEEKIIIEACNCLAEIGTYDIKTLVTVPPVDTKTILNLYPKQYFAQTVILCLTEHLFNEDPILSNKITKALSRVLKFRDGKAALDLIDGNMEIVQSLVAANCENFAIYNIDNAKFDKGNSIEYWIPLTAETHSQWVIRITVALLDLLESNANFISSLRAVCALKPSICGKILPALMGLVLDCATDIHMGVIGEQINEVFKHIWNLTFTDSFDSSEIDGGSKISTKINHDQKMIVQYLLDVLDNVRIQRNHYKTLRRSRTSDTLNYLNLDYLWVSWAAAVTERSLSALYYGELWAAAKNNAVPPASPEATTALENGEHVQKIFRRCFVSIGDFDAIDGCGNAHLTSEHEKRKHLINTGQFSDALFLHDIALSRGAVDEDILYGTVTSLHKSGMHHLALRYIKSYPENEQLDDVKYDCLSYLGDWSDFVDTLELEEKSKTGRCKQDSIIKAMRYACLKDCLNIRTDTEFDMKLEKPLNRAKLATAQLCRNLNMENSQNVYKVLSNLHLFRDIETYFSLRCGRMTVPVLLKEWRIDNLPTFNEFKYLEALISQRSLMLEHISKTDFTCMANVDELQLKYAEFGLSNQKIQMAQRLVSAVKHDATTGRVALLESQISWAKGHKDIALSLLNEIVTKEFDDQKLTAMSLRQYGLWMAECKRENGKDIIRNYLEKSLQTLSDDDNVATRLKVYSDIAKFADEEYKQVVSYMDSSVFENKVKCIETMQDTAATLVQSQNSLTRDEKKALMTSNAFSRLDKAEIDNTRAEKDSALKLAMRYYLLSLSKCDENNLSVFRVVSLWVDNPGLDLEDGDGDTPLGRLLHAIPSWKFITVLPQLAPRLSNEDTPFARHLKQIIKTCAIEHPHHTLPILFNLKNSEKDQNIRSSGESSLTSSQEPRILAAAALIRDLSDHSDQLSRIIAQMDLICDATIQFAYYVPESKETKPQAIPRSESIAHLRDLNTIPVPTDTIPIRKDCNYSGLSTLSSFEKHFELVGGINYPKKISCLSSDGRRRILLVKGEDDLRQDAVMQQVFNIVNSLLQNNPITYRNKLLIRTYKVVPMSRRSGVLEWCEGTMPIGVYLGTAHPKYRPQDMTPSTARAKLRECHESKRPTKRKLDVFNGILKMFRPVFHYFFTEHYLDPVTWYERRLAYTRSVATSSMVGYILGLGDRHVQNILIDKTTAEVIHIDFGIAFDQGKVLPTPETIPFRLTQDIVAGFGSSGVEGNFRRCCEKTLQLLRDNQETLLTILEVLLCDPLYLWIVSTTSKAKATNARSKLTLGGKASKGATSVTKASGGEGGGAGGLAGRALLAVRSKLCGAEGGAAGGVSVRGHVARLIHEATDPVNLCRLFHGWQAYL</sequence>
<dbReference type="InterPro" id="IPR038980">
    <property type="entry name" value="ATM_plant"/>
</dbReference>
<keyword evidence="5 12" id="KW-0808">Transferase</keyword>
<evidence type="ECO:0000256" key="3">
    <source>
        <dbReference type="ARBA" id="ARBA00012513"/>
    </source>
</evidence>
<dbReference type="KEGG" id="bany:112043551"/>
<dbReference type="InterPro" id="IPR011009">
    <property type="entry name" value="Kinase-like_dom_sf"/>
</dbReference>
<dbReference type="SUPFAM" id="SSF48371">
    <property type="entry name" value="ARM repeat"/>
    <property type="match status" value="1"/>
</dbReference>
<keyword evidence="9 12" id="KW-0067">ATP-binding</keyword>
<comment type="catalytic activity">
    <reaction evidence="11 12">
        <text>L-threonyl-[protein] + ATP = O-phospho-L-threonyl-[protein] + ADP + H(+)</text>
        <dbReference type="Rhea" id="RHEA:46608"/>
        <dbReference type="Rhea" id="RHEA-COMP:11060"/>
        <dbReference type="Rhea" id="RHEA-COMP:11605"/>
        <dbReference type="ChEBI" id="CHEBI:15378"/>
        <dbReference type="ChEBI" id="CHEBI:30013"/>
        <dbReference type="ChEBI" id="CHEBI:30616"/>
        <dbReference type="ChEBI" id="CHEBI:61977"/>
        <dbReference type="ChEBI" id="CHEBI:456216"/>
        <dbReference type="EC" id="2.7.11.1"/>
    </reaction>
</comment>
<dbReference type="GO" id="GO:0005634">
    <property type="term" value="C:nucleus"/>
    <property type="evidence" value="ECO:0007669"/>
    <property type="project" value="UniProtKB-SubCell"/>
</dbReference>
<accession>A0A6J1MHQ7</accession>
<evidence type="ECO:0000259" key="15">
    <source>
        <dbReference type="PROSITE" id="PS51190"/>
    </source>
</evidence>
<evidence type="ECO:0000256" key="12">
    <source>
        <dbReference type="RuleBase" id="RU365027"/>
    </source>
</evidence>
<dbReference type="InterPro" id="IPR003152">
    <property type="entry name" value="FATC_dom"/>
</dbReference>
<evidence type="ECO:0000256" key="7">
    <source>
        <dbReference type="ARBA" id="ARBA00022763"/>
    </source>
</evidence>
<evidence type="ECO:0000256" key="4">
    <source>
        <dbReference type="ARBA" id="ARBA00022527"/>
    </source>
</evidence>
<keyword evidence="4 12" id="KW-0723">Serine/threonine-protein kinase</keyword>
<evidence type="ECO:0000256" key="8">
    <source>
        <dbReference type="ARBA" id="ARBA00022777"/>
    </source>
</evidence>
<dbReference type="PROSITE" id="PS00916">
    <property type="entry name" value="PI3_4_KINASE_2"/>
    <property type="match status" value="1"/>
</dbReference>
<dbReference type="GO" id="GO:0005524">
    <property type="term" value="F:ATP binding"/>
    <property type="evidence" value="ECO:0007669"/>
    <property type="project" value="UniProtKB-KW"/>
</dbReference>
<evidence type="ECO:0000313" key="16">
    <source>
        <dbReference type="Proteomes" id="UP001652582"/>
    </source>
</evidence>
<dbReference type="GeneID" id="112043551"/>
<dbReference type="Gene3D" id="3.30.1010.10">
    <property type="entry name" value="Phosphatidylinositol 3-kinase Catalytic Subunit, Chain A, domain 4"/>
    <property type="match status" value="1"/>
</dbReference>
<keyword evidence="6 12" id="KW-0547">Nucleotide-binding</keyword>
<dbReference type="GO" id="GO:0006281">
    <property type="term" value="P:DNA repair"/>
    <property type="evidence" value="ECO:0007669"/>
    <property type="project" value="InterPro"/>
</dbReference>
<organism evidence="16 17">
    <name type="scientific">Bicyclus anynana</name>
    <name type="common">Squinting bush brown butterfly</name>
    <dbReference type="NCBI Taxonomy" id="110368"/>
    <lineage>
        <taxon>Eukaryota</taxon>
        <taxon>Metazoa</taxon>
        <taxon>Ecdysozoa</taxon>
        <taxon>Arthropoda</taxon>
        <taxon>Hexapoda</taxon>
        <taxon>Insecta</taxon>
        <taxon>Pterygota</taxon>
        <taxon>Neoptera</taxon>
        <taxon>Endopterygota</taxon>
        <taxon>Lepidoptera</taxon>
        <taxon>Glossata</taxon>
        <taxon>Ditrysia</taxon>
        <taxon>Papilionoidea</taxon>
        <taxon>Nymphalidae</taxon>
        <taxon>Satyrinae</taxon>
        <taxon>Satyrini</taxon>
        <taxon>Mycalesina</taxon>
        <taxon>Bicyclus</taxon>
    </lineage>
</organism>
<dbReference type="InterPro" id="IPR018936">
    <property type="entry name" value="PI3/4_kinase_CS"/>
</dbReference>
<dbReference type="PANTHER" id="PTHR37079">
    <property type="entry name" value="SERINE/THREONINE-PROTEIN KINASE ATM"/>
    <property type="match status" value="1"/>
</dbReference>
<evidence type="ECO:0000259" key="13">
    <source>
        <dbReference type="PROSITE" id="PS50290"/>
    </source>
</evidence>
<keyword evidence="10 12" id="KW-0539">Nucleus</keyword>
<dbReference type="SMART" id="SM01342">
    <property type="entry name" value="TAN"/>
    <property type="match status" value="1"/>
</dbReference>
<gene>
    <name evidence="17" type="primary">LOC112043551</name>
</gene>
<dbReference type="Pfam" id="PF02260">
    <property type="entry name" value="FATC"/>
    <property type="match status" value="1"/>
</dbReference>
<name>A0A6J1MHQ7_BICAN</name>
<evidence type="ECO:0000256" key="2">
    <source>
        <dbReference type="ARBA" id="ARBA00010769"/>
    </source>
</evidence>
<dbReference type="InterPro" id="IPR036940">
    <property type="entry name" value="PI3/4_kinase_cat_sf"/>
</dbReference>
<dbReference type="Pfam" id="PF00454">
    <property type="entry name" value="PI3_PI4_kinase"/>
    <property type="match status" value="1"/>
</dbReference>
<evidence type="ECO:0000256" key="5">
    <source>
        <dbReference type="ARBA" id="ARBA00022679"/>
    </source>
</evidence>
<dbReference type="InterPro" id="IPR021668">
    <property type="entry name" value="TAN"/>
</dbReference>
<evidence type="ECO:0000256" key="10">
    <source>
        <dbReference type="ARBA" id="ARBA00023242"/>
    </source>
</evidence>
<dbReference type="RefSeq" id="XP_023934790.2">
    <property type="nucleotide sequence ID" value="XM_024079022.2"/>
</dbReference>
<dbReference type="PROSITE" id="PS00915">
    <property type="entry name" value="PI3_4_KINASE_1"/>
    <property type="match status" value="1"/>
</dbReference>
<dbReference type="GO" id="GO:0004674">
    <property type="term" value="F:protein serine/threonine kinase activity"/>
    <property type="evidence" value="ECO:0007669"/>
    <property type="project" value="UniProtKB-KW"/>
</dbReference>
<dbReference type="InterPro" id="IPR000403">
    <property type="entry name" value="PI3/4_kinase_cat_dom"/>
</dbReference>
<dbReference type="InterPro" id="IPR044107">
    <property type="entry name" value="PIKKc_ATM"/>
</dbReference>
<keyword evidence="7 12" id="KW-0227">DNA damage</keyword>
<evidence type="ECO:0000259" key="14">
    <source>
        <dbReference type="PROSITE" id="PS51189"/>
    </source>
</evidence>
<evidence type="ECO:0000256" key="1">
    <source>
        <dbReference type="ARBA" id="ARBA00004123"/>
    </source>
</evidence>
<keyword evidence="8 12" id="KW-0418">Kinase</keyword>
<dbReference type="InterPro" id="IPR016024">
    <property type="entry name" value="ARM-type_fold"/>
</dbReference>
<dbReference type="InterPro" id="IPR014009">
    <property type="entry name" value="PIK_FAT"/>
</dbReference>
<feature type="domain" description="PI3K/PI4K catalytic" evidence="13">
    <location>
        <begin position="2455"/>
        <end position="2769"/>
    </location>
</feature>
<dbReference type="OrthoDB" id="381190at2759"/>
<keyword evidence="16" id="KW-1185">Reference proteome</keyword>
<dbReference type="PROSITE" id="PS51190">
    <property type="entry name" value="FATC"/>
    <property type="match status" value="1"/>
</dbReference>
<dbReference type="SMART" id="SM00146">
    <property type="entry name" value="PI3Kc"/>
    <property type="match status" value="1"/>
</dbReference>
<evidence type="ECO:0000256" key="9">
    <source>
        <dbReference type="ARBA" id="ARBA00022840"/>
    </source>
</evidence>
<dbReference type="SMART" id="SM01343">
    <property type="entry name" value="FATC"/>
    <property type="match status" value="1"/>
</dbReference>